<evidence type="ECO:0000256" key="8">
    <source>
        <dbReference type="SAM" id="Phobius"/>
    </source>
</evidence>
<dbReference type="STRING" id="223184.AS25_01480"/>
<feature type="transmembrane region" description="Helical" evidence="8">
    <location>
        <begin position="21"/>
        <end position="46"/>
    </location>
</feature>
<reference evidence="10 11" key="1">
    <citation type="submission" date="2014-09" db="EMBL/GenBank/DDBJ databases">
        <title>High-quality draft genome sequence of Kocuria marina SO9-6, an actinobacterium isolated from a copper mine.</title>
        <authorList>
            <person name="Castro D.B."/>
            <person name="Pereira L.B."/>
            <person name="Silva M.V."/>
            <person name="Silva B.P."/>
            <person name="Zanardi B.R."/>
            <person name="Carlos C."/>
            <person name="Belgini D.R."/>
            <person name="Limache E.G."/>
            <person name="Lacerda G.V."/>
            <person name="Nery M.B."/>
            <person name="Gomes M.B."/>
            <person name="Souza S."/>
            <person name="Silva T.M."/>
            <person name="Rodrigues V.D."/>
            <person name="Paulino L.C."/>
            <person name="Vicentini R."/>
            <person name="Ferraz L.F."/>
            <person name="Ottoboni L.M."/>
        </authorList>
    </citation>
    <scope>NUCLEOTIDE SEQUENCE [LARGE SCALE GENOMIC DNA]</scope>
    <source>
        <strain evidence="10 11">SO9-6</strain>
    </source>
</reference>
<feature type="transmembrane region" description="Helical" evidence="8">
    <location>
        <begin position="286"/>
        <end position="311"/>
    </location>
</feature>
<feature type="transmembrane region" description="Helical" evidence="8">
    <location>
        <begin position="323"/>
        <end position="340"/>
    </location>
</feature>
<dbReference type="InterPro" id="IPR036259">
    <property type="entry name" value="MFS_trans_sf"/>
</dbReference>
<dbReference type="PANTHER" id="PTHR42718:SF9">
    <property type="entry name" value="MAJOR FACILITATOR SUPERFAMILY MULTIDRUG TRANSPORTER MFSC"/>
    <property type="match status" value="1"/>
</dbReference>
<keyword evidence="4" id="KW-1003">Cell membrane</keyword>
<comment type="similarity">
    <text evidence="2">Belongs to the major facilitator superfamily. EmrB family.</text>
</comment>
<feature type="transmembrane region" description="Helical" evidence="8">
    <location>
        <begin position="376"/>
        <end position="398"/>
    </location>
</feature>
<feature type="transmembrane region" description="Helical" evidence="8">
    <location>
        <begin position="204"/>
        <end position="225"/>
    </location>
</feature>
<dbReference type="Gene3D" id="1.20.1720.10">
    <property type="entry name" value="Multidrug resistance protein D"/>
    <property type="match status" value="1"/>
</dbReference>
<protein>
    <submittedName>
        <fullName evidence="10">Major facilitator transporter</fullName>
    </submittedName>
</protein>
<feature type="transmembrane region" description="Helical" evidence="8">
    <location>
        <begin position="419"/>
        <end position="438"/>
    </location>
</feature>
<feature type="transmembrane region" description="Helical" evidence="8">
    <location>
        <begin position="245"/>
        <end position="266"/>
    </location>
</feature>
<dbReference type="InterPro" id="IPR011701">
    <property type="entry name" value="MFS"/>
</dbReference>
<evidence type="ECO:0000259" key="9">
    <source>
        <dbReference type="PROSITE" id="PS50850"/>
    </source>
</evidence>
<dbReference type="EMBL" id="JROM01000008">
    <property type="protein sequence ID" value="KHE75339.1"/>
    <property type="molecule type" value="Genomic_DNA"/>
</dbReference>
<dbReference type="SUPFAM" id="SSF103473">
    <property type="entry name" value="MFS general substrate transporter"/>
    <property type="match status" value="2"/>
</dbReference>
<dbReference type="eggNOG" id="COG2814">
    <property type="taxonomic scope" value="Bacteria"/>
</dbReference>
<comment type="subcellular location">
    <subcellularLocation>
        <location evidence="1">Cell membrane</location>
        <topology evidence="1">Multi-pass membrane protein</topology>
    </subcellularLocation>
</comment>
<comment type="caution">
    <text evidence="10">The sequence shown here is derived from an EMBL/GenBank/DDBJ whole genome shotgun (WGS) entry which is preliminary data.</text>
</comment>
<feature type="transmembrane region" description="Helical" evidence="8">
    <location>
        <begin position="85"/>
        <end position="103"/>
    </location>
</feature>
<dbReference type="RefSeq" id="WP_035960548.1">
    <property type="nucleotide sequence ID" value="NZ_JROM01000008.1"/>
</dbReference>
<gene>
    <name evidence="10" type="ORF">AS25_01480</name>
</gene>
<dbReference type="PANTHER" id="PTHR42718">
    <property type="entry name" value="MAJOR FACILITATOR SUPERFAMILY MULTIDRUG TRANSPORTER MFSC"/>
    <property type="match status" value="1"/>
</dbReference>
<dbReference type="InterPro" id="IPR020846">
    <property type="entry name" value="MFS_dom"/>
</dbReference>
<name>A0A0B0DJB4_9MICC</name>
<keyword evidence="5 8" id="KW-0812">Transmembrane</keyword>
<dbReference type="PROSITE" id="PS50850">
    <property type="entry name" value="MFS"/>
    <property type="match status" value="1"/>
</dbReference>
<evidence type="ECO:0000313" key="10">
    <source>
        <dbReference type="EMBL" id="KHE75339.1"/>
    </source>
</evidence>
<keyword evidence="6 8" id="KW-1133">Transmembrane helix</keyword>
<evidence type="ECO:0000256" key="4">
    <source>
        <dbReference type="ARBA" id="ARBA00022475"/>
    </source>
</evidence>
<dbReference type="NCBIfam" id="TIGR00711">
    <property type="entry name" value="efflux_EmrB"/>
    <property type="match status" value="1"/>
</dbReference>
<feature type="transmembrane region" description="Helical" evidence="8">
    <location>
        <begin position="458"/>
        <end position="479"/>
    </location>
</feature>
<keyword evidence="3" id="KW-0813">Transport</keyword>
<dbReference type="CDD" id="cd17503">
    <property type="entry name" value="MFS_LmrB_MDR_like"/>
    <property type="match status" value="1"/>
</dbReference>
<feature type="transmembrane region" description="Helical" evidence="8">
    <location>
        <begin position="148"/>
        <end position="168"/>
    </location>
</feature>
<dbReference type="PRINTS" id="PR01036">
    <property type="entry name" value="TCRTETB"/>
</dbReference>
<accession>A0A0B0DJB4</accession>
<evidence type="ECO:0000256" key="6">
    <source>
        <dbReference type="ARBA" id="ARBA00022989"/>
    </source>
</evidence>
<dbReference type="Proteomes" id="UP000030664">
    <property type="component" value="Unassembled WGS sequence"/>
</dbReference>
<dbReference type="Pfam" id="PF07690">
    <property type="entry name" value="MFS_1"/>
    <property type="match status" value="2"/>
</dbReference>
<evidence type="ECO:0000256" key="1">
    <source>
        <dbReference type="ARBA" id="ARBA00004651"/>
    </source>
</evidence>
<evidence type="ECO:0000256" key="5">
    <source>
        <dbReference type="ARBA" id="ARBA00022692"/>
    </source>
</evidence>
<dbReference type="GO" id="GO:0022857">
    <property type="term" value="F:transmembrane transporter activity"/>
    <property type="evidence" value="ECO:0007669"/>
    <property type="project" value="InterPro"/>
</dbReference>
<proteinExistence type="inferred from homology"/>
<dbReference type="AlphaFoldDB" id="A0A0B0DJB4"/>
<evidence type="ECO:0000313" key="11">
    <source>
        <dbReference type="Proteomes" id="UP000030664"/>
    </source>
</evidence>
<dbReference type="GO" id="GO:0005886">
    <property type="term" value="C:plasma membrane"/>
    <property type="evidence" value="ECO:0007669"/>
    <property type="project" value="UniProtKB-SubCell"/>
</dbReference>
<dbReference type="Gene3D" id="1.20.1250.20">
    <property type="entry name" value="MFS general substrate transporter like domains"/>
    <property type="match status" value="1"/>
</dbReference>
<feature type="transmembrane region" description="Helical" evidence="8">
    <location>
        <begin position="352"/>
        <end position="370"/>
    </location>
</feature>
<feature type="transmembrane region" description="Helical" evidence="8">
    <location>
        <begin position="174"/>
        <end position="192"/>
    </location>
</feature>
<feature type="transmembrane region" description="Helical" evidence="8">
    <location>
        <begin position="58"/>
        <end position="78"/>
    </location>
</feature>
<evidence type="ECO:0000256" key="7">
    <source>
        <dbReference type="ARBA" id="ARBA00023136"/>
    </source>
</evidence>
<keyword evidence="7 8" id="KW-0472">Membrane</keyword>
<dbReference type="InterPro" id="IPR004638">
    <property type="entry name" value="EmrB-like"/>
</dbReference>
<organism evidence="10 11">
    <name type="scientific">Kocuria marina</name>
    <dbReference type="NCBI Taxonomy" id="223184"/>
    <lineage>
        <taxon>Bacteria</taxon>
        <taxon>Bacillati</taxon>
        <taxon>Actinomycetota</taxon>
        <taxon>Actinomycetes</taxon>
        <taxon>Micrococcales</taxon>
        <taxon>Micrococcaceae</taxon>
        <taxon>Kocuria</taxon>
    </lineage>
</organism>
<sequence>MSSAAPAEPRTLAPQGTTGTIAVLLVAAFVVILNETVLNVALPHIMGDLHVDAATVQWVTTSFMLTMAVVIPTTGFLLQRFSTRAVFALAMGSFAAGTLLAALSPSFGVLIAARVIQAFGSAIMLPLLMTTILMLVPQQRRGVVMGNVSIVISVAPALGPTLSGLILAHFPWRTVFWFVLPIVLLALVIGLLRLRDVSERGSLTLDLLSVVLSVLGFGSLVQGLSVVGAAGSHGGAESGWLSTTAGGATVLALGVVLVALFVWRQIRLQRKDQPFLDLRTFRHRDFTVSVAVLALGMMALFGGVIVLPLYLQTGRGLDTLQTGLILLPGGLVMGLLGPLVGRLFDAFGPRPLAVPGAALLTLVMFGFSRLQSDTPVWWIVTLQISMSVGLALIFTPAFTSGLNPLPPQLYSHGSATLSTLQQVAGGAGTALLVGVLQAGTVIHQRADGTTVTDSIPGVHAAFVTATVIAAIVLVLTCFMRRSTPTELTRVGDDAAR</sequence>
<evidence type="ECO:0000256" key="3">
    <source>
        <dbReference type="ARBA" id="ARBA00022448"/>
    </source>
</evidence>
<feature type="transmembrane region" description="Helical" evidence="8">
    <location>
        <begin position="115"/>
        <end position="136"/>
    </location>
</feature>
<feature type="domain" description="Major facilitator superfamily (MFS) profile" evidence="9">
    <location>
        <begin position="20"/>
        <end position="484"/>
    </location>
</feature>
<evidence type="ECO:0000256" key="2">
    <source>
        <dbReference type="ARBA" id="ARBA00008537"/>
    </source>
</evidence>